<feature type="domain" description="Tyr recombinase" evidence="6">
    <location>
        <begin position="157"/>
        <end position="332"/>
    </location>
</feature>
<evidence type="ECO:0000259" key="6">
    <source>
        <dbReference type="PROSITE" id="PS51898"/>
    </source>
</evidence>
<evidence type="ECO:0000313" key="9">
    <source>
        <dbReference type="Proteomes" id="UP001500657"/>
    </source>
</evidence>
<proteinExistence type="inferred from homology"/>
<keyword evidence="4" id="KW-0233">DNA recombination</keyword>
<comment type="caution">
    <text evidence="8">The sequence shown here is derived from an EMBL/GenBank/DDBJ whole genome shotgun (WGS) entry which is preliminary data.</text>
</comment>
<keyword evidence="2" id="KW-0229">DNA integration</keyword>
<evidence type="ECO:0000256" key="2">
    <source>
        <dbReference type="ARBA" id="ARBA00022908"/>
    </source>
</evidence>
<reference evidence="9" key="1">
    <citation type="journal article" date="2019" name="Int. J. Syst. Evol. Microbiol.">
        <title>The Global Catalogue of Microorganisms (GCM) 10K type strain sequencing project: providing services to taxonomists for standard genome sequencing and annotation.</title>
        <authorList>
            <consortium name="The Broad Institute Genomics Platform"/>
            <consortium name="The Broad Institute Genome Sequencing Center for Infectious Disease"/>
            <person name="Wu L."/>
            <person name="Ma J."/>
        </authorList>
    </citation>
    <scope>NUCLEOTIDE SEQUENCE [LARGE SCALE GENOMIC DNA]</scope>
    <source>
        <strain evidence="9">JCM 16242</strain>
    </source>
</reference>
<dbReference type="Gene3D" id="1.10.443.10">
    <property type="entry name" value="Intergrase catalytic core"/>
    <property type="match status" value="1"/>
</dbReference>
<evidence type="ECO:0000256" key="4">
    <source>
        <dbReference type="ARBA" id="ARBA00023172"/>
    </source>
</evidence>
<dbReference type="PROSITE" id="PS51898">
    <property type="entry name" value="TYR_RECOMBINASE"/>
    <property type="match status" value="1"/>
</dbReference>
<accession>A0ABP3EDI3</accession>
<dbReference type="Gene3D" id="1.10.150.130">
    <property type="match status" value="1"/>
</dbReference>
<keyword evidence="9" id="KW-1185">Reference proteome</keyword>
<dbReference type="PANTHER" id="PTHR30349:SF41">
    <property type="entry name" value="INTEGRASE_RECOMBINASE PROTEIN MJ0367-RELATED"/>
    <property type="match status" value="1"/>
</dbReference>
<dbReference type="PANTHER" id="PTHR30349">
    <property type="entry name" value="PHAGE INTEGRASE-RELATED"/>
    <property type="match status" value="1"/>
</dbReference>
<evidence type="ECO:0000256" key="5">
    <source>
        <dbReference type="PROSITE-ProRule" id="PRU01248"/>
    </source>
</evidence>
<dbReference type="Proteomes" id="UP001500657">
    <property type="component" value="Unassembled WGS sequence"/>
</dbReference>
<name>A0ABP3EDI3_9GAMM</name>
<organism evidence="8 9">
    <name type="scientific">Rhodanobacter caeni</name>
    <dbReference type="NCBI Taxonomy" id="657654"/>
    <lineage>
        <taxon>Bacteria</taxon>
        <taxon>Pseudomonadati</taxon>
        <taxon>Pseudomonadota</taxon>
        <taxon>Gammaproteobacteria</taxon>
        <taxon>Lysobacterales</taxon>
        <taxon>Rhodanobacteraceae</taxon>
        <taxon>Rhodanobacter</taxon>
    </lineage>
</organism>
<dbReference type="InterPro" id="IPR050090">
    <property type="entry name" value="Tyrosine_recombinase_XerCD"/>
</dbReference>
<keyword evidence="3 5" id="KW-0238">DNA-binding</keyword>
<evidence type="ECO:0000313" key="8">
    <source>
        <dbReference type="EMBL" id="GAA0260234.1"/>
    </source>
</evidence>
<protein>
    <submittedName>
        <fullName evidence="8">Tyrosine-type recombinase/integrase</fullName>
    </submittedName>
</protein>
<dbReference type="InterPro" id="IPR002104">
    <property type="entry name" value="Integrase_catalytic"/>
</dbReference>
<evidence type="ECO:0000256" key="3">
    <source>
        <dbReference type="ARBA" id="ARBA00023125"/>
    </source>
</evidence>
<dbReference type="InterPro" id="IPR044068">
    <property type="entry name" value="CB"/>
</dbReference>
<dbReference type="Pfam" id="PF00589">
    <property type="entry name" value="Phage_integrase"/>
    <property type="match status" value="1"/>
</dbReference>
<evidence type="ECO:0000256" key="1">
    <source>
        <dbReference type="ARBA" id="ARBA00008857"/>
    </source>
</evidence>
<dbReference type="InterPro" id="IPR011010">
    <property type="entry name" value="DNA_brk_join_enz"/>
</dbReference>
<dbReference type="PROSITE" id="PS51900">
    <property type="entry name" value="CB"/>
    <property type="match status" value="1"/>
</dbReference>
<gene>
    <name evidence="8" type="ORF">GCM10009126_27070</name>
</gene>
<sequence>MPRLRVRKKPSGTICYYYDHGGKPRREEPLGSDYGLAIKRWAEIERAGAEKAAAVITFRYVADRYRAIVIPTKAPRTQLDNAKELKQLIAFFDDPPCPLEAIEPQHVRQYLAWRSPKAKIRANREKALLSHIWNWARGEGYTALANPCAGIKGNKETGRDVYIEDDVFAAVWRLAGGPLRDAMDLAYLTGQRVADTLRMDQRDMRDGFLHVKQGKTGTRRRIEVTGDLAALIDRIAARKASYVVHATRLIVGDDGQPIPYDRLRRSFRDTCTLAGIDADAFQFRDLRAKAGTDKADSAGDIREAQQQLGHSSVTMTEHYVRNRRGAKVTPTR</sequence>
<comment type="similarity">
    <text evidence="1">Belongs to the 'phage' integrase family.</text>
</comment>
<dbReference type="EMBL" id="BAAAFO010000004">
    <property type="protein sequence ID" value="GAA0260234.1"/>
    <property type="molecule type" value="Genomic_DNA"/>
</dbReference>
<dbReference type="InterPro" id="IPR013762">
    <property type="entry name" value="Integrase-like_cat_sf"/>
</dbReference>
<feature type="domain" description="Core-binding (CB)" evidence="7">
    <location>
        <begin position="56"/>
        <end position="137"/>
    </location>
</feature>
<evidence type="ECO:0000259" key="7">
    <source>
        <dbReference type="PROSITE" id="PS51900"/>
    </source>
</evidence>
<dbReference type="SUPFAM" id="SSF56349">
    <property type="entry name" value="DNA breaking-rejoining enzymes"/>
    <property type="match status" value="1"/>
</dbReference>
<dbReference type="InterPro" id="IPR010998">
    <property type="entry name" value="Integrase_recombinase_N"/>
</dbReference>